<dbReference type="GeneID" id="114343575"/>
<protein>
    <submittedName>
        <fullName evidence="4">Uncharacterized protein LOC114343575</fullName>
    </submittedName>
</protein>
<dbReference type="InterPro" id="IPR017920">
    <property type="entry name" value="COMM"/>
</dbReference>
<dbReference type="KEGG" id="dvv:114343575"/>
<organism evidence="4">
    <name type="scientific">Diabrotica virgifera virgifera</name>
    <name type="common">western corn rootworm</name>
    <dbReference type="NCBI Taxonomy" id="50390"/>
    <lineage>
        <taxon>Eukaryota</taxon>
        <taxon>Metazoa</taxon>
        <taxon>Ecdysozoa</taxon>
        <taxon>Arthropoda</taxon>
        <taxon>Hexapoda</taxon>
        <taxon>Insecta</taxon>
        <taxon>Pterygota</taxon>
        <taxon>Neoptera</taxon>
        <taxon>Endopterygota</taxon>
        <taxon>Coleoptera</taxon>
        <taxon>Polyphaga</taxon>
        <taxon>Cucujiformia</taxon>
        <taxon>Chrysomeloidea</taxon>
        <taxon>Chrysomelidae</taxon>
        <taxon>Galerucinae</taxon>
        <taxon>Diabroticina</taxon>
        <taxon>Diabroticites</taxon>
        <taxon>Diabrotica</taxon>
    </lineage>
</organism>
<evidence type="ECO:0000259" key="1">
    <source>
        <dbReference type="PROSITE" id="PS51269"/>
    </source>
</evidence>
<feature type="domain" description="COMM" evidence="1">
    <location>
        <begin position="114"/>
        <end position="184"/>
    </location>
</feature>
<dbReference type="AlphaFoldDB" id="A0A6P7GW07"/>
<dbReference type="Pfam" id="PF07258">
    <property type="entry name" value="COMM_domain"/>
    <property type="match status" value="1"/>
</dbReference>
<dbReference type="PROSITE" id="PS51269">
    <property type="entry name" value="COMM"/>
    <property type="match status" value="1"/>
</dbReference>
<proteinExistence type="predicted"/>
<gene>
    <name evidence="4" type="primary">LOC114343575</name>
</gene>
<dbReference type="InParanoid" id="A0A6P7GW07"/>
<keyword evidence="3" id="KW-1185">Reference proteome</keyword>
<accession>A0A6P7GW07</accession>
<sequence>MVESGLHPLLKISNPDDIKKFLHECIDDLIRKRDISFDNYNSGPIEWTKDDFEKTKRCVQSFYKQCVIENKFQLNSQNLEENIHEALKSCYGIRKKDIFQHLAKSYILKNGHNLIENIDWKLKWILGSSDLTVIKEPYLQIDLNGIELCTGEIKTTCLSFEANLEQVDQLIKELADIKAELNAK</sequence>
<reference evidence="4" key="1">
    <citation type="submission" date="2025-04" db="UniProtKB">
        <authorList>
            <consortium name="RefSeq"/>
        </authorList>
    </citation>
    <scope>IDENTIFICATION</scope>
    <source>
        <tissue evidence="4">Whole insect</tissue>
    </source>
</reference>
<dbReference type="EnsemblMetazoa" id="XM_028294416.1">
    <property type="protein sequence ID" value="XP_028150217.1"/>
    <property type="gene ID" value="LOC114343575"/>
</dbReference>
<dbReference type="Proteomes" id="UP001652700">
    <property type="component" value="Unplaced"/>
</dbReference>
<reference evidence="2" key="2">
    <citation type="submission" date="2025-05" db="UniProtKB">
        <authorList>
            <consortium name="EnsemblMetazoa"/>
        </authorList>
    </citation>
    <scope>IDENTIFICATION</scope>
</reference>
<dbReference type="InterPro" id="IPR055184">
    <property type="entry name" value="COMMD8_HN"/>
</dbReference>
<evidence type="ECO:0000313" key="4">
    <source>
        <dbReference type="RefSeq" id="XP_028150217.1"/>
    </source>
</evidence>
<dbReference type="Pfam" id="PF22838">
    <property type="entry name" value="COMMD8_HN"/>
    <property type="match status" value="1"/>
</dbReference>
<evidence type="ECO:0000313" key="3">
    <source>
        <dbReference type="Proteomes" id="UP001652700"/>
    </source>
</evidence>
<dbReference type="RefSeq" id="XP_028150217.1">
    <property type="nucleotide sequence ID" value="XM_028294416.1"/>
</dbReference>
<evidence type="ECO:0000313" key="2">
    <source>
        <dbReference type="EnsemblMetazoa" id="XP_028150217.1"/>
    </source>
</evidence>
<name>A0A6P7GW07_DIAVI</name>
<dbReference type="OrthoDB" id="64318at2759"/>